<gene>
    <name evidence="1" type="ORF">K9U37_13760</name>
</gene>
<dbReference type="SUPFAM" id="SSF49899">
    <property type="entry name" value="Concanavalin A-like lectins/glucanases"/>
    <property type="match status" value="1"/>
</dbReference>
<dbReference type="RefSeq" id="WP_243072145.1">
    <property type="nucleotide sequence ID" value="NZ_JAIVFL010000001.1"/>
</dbReference>
<name>A0ABS9YXG4_9MYCO</name>
<evidence type="ECO:0000313" key="1">
    <source>
        <dbReference type="EMBL" id="MCI4675886.1"/>
    </source>
</evidence>
<protein>
    <submittedName>
        <fullName evidence="1">LamG domain-containing protein</fullName>
    </submittedName>
</protein>
<reference evidence="1" key="1">
    <citation type="journal article" date="2022" name="ISME J.">
        <title>Identification of active gaseous-alkane degraders at natural gas seeps.</title>
        <authorList>
            <person name="Farhan Ul Haque M."/>
            <person name="Hernandez M."/>
            <person name="Crombie A.T."/>
            <person name="Murrell J.C."/>
        </authorList>
    </citation>
    <scope>NUCLEOTIDE SEQUENCE</scope>
    <source>
        <strain evidence="1">ANDR5</strain>
    </source>
</reference>
<dbReference type="Proteomes" id="UP001139068">
    <property type="component" value="Unassembled WGS sequence"/>
</dbReference>
<dbReference type="EMBL" id="JAIVFL010000001">
    <property type="protein sequence ID" value="MCI4675886.1"/>
    <property type="molecule type" value="Genomic_DNA"/>
</dbReference>
<dbReference type="InterPro" id="IPR013320">
    <property type="entry name" value="ConA-like_dom_sf"/>
</dbReference>
<comment type="caution">
    <text evidence="1">The sequence shown here is derived from an EMBL/GenBank/DDBJ whole genome shotgun (WGS) entry which is preliminary data.</text>
</comment>
<accession>A0ABS9YXG4</accession>
<evidence type="ECO:0000313" key="2">
    <source>
        <dbReference type="Proteomes" id="UP001139068"/>
    </source>
</evidence>
<dbReference type="Pfam" id="PF13385">
    <property type="entry name" value="Laminin_G_3"/>
    <property type="match status" value="1"/>
</dbReference>
<organism evidence="1 2">
    <name type="scientific">Candidatus Mycolicibacterium alkanivorans</name>
    <dbReference type="NCBI Taxonomy" id="2954114"/>
    <lineage>
        <taxon>Bacteria</taxon>
        <taxon>Bacillati</taxon>
        <taxon>Actinomycetota</taxon>
        <taxon>Actinomycetes</taxon>
        <taxon>Mycobacteriales</taxon>
        <taxon>Mycobacteriaceae</taxon>
        <taxon>Mycolicibacterium</taxon>
    </lineage>
</organism>
<dbReference type="Gene3D" id="2.60.120.200">
    <property type="match status" value="1"/>
</dbReference>
<keyword evidence="2" id="KW-1185">Reference proteome</keyword>
<proteinExistence type="predicted"/>
<sequence>MSVDALWELICHHTYKWNGTATDLSIYDSHGTTAALNPSNFRQDGATPGSGAWRFWATERKGIVIQPNSGWGPLVGVRVEFVARVNTVAFARVGATLIDADNSFHIGEYQRHIGAKFRGDPVAYGPSWDWVVSNFRMQNDQWVRFMWEHDGLSEMRLIIEGAEVVRHPVLSGVPGVGPKGISIGNTLDGQHPWTGDIDEVKVWRLDPNRVRNQFLGRPIDNETADCWARYVDSMRAAFAKYPDCAKQLTTAMRDAVNQSVREIAAQGPETRQRTSELAARYAELWATNDIDTPEMRQAISDLVTWLRLIGVQPDEDDRTKKLKSSRCWKLITSELAGLDCDPKVEAMIRMFGKADDCGPERDHRTA</sequence>